<sequence>MPSNEMAKLEERIQQLEAENGGLIAEINALKRKQMMLENMSPPPLPRTPIPKRPSALSLAIGNKSPFWNQPSEFSPPPLDRAPSLEDHKASEAAKIIDEIIADSFPDLNLDFSKTKKKPEIIDEIDGTFNQHDVIAVADDDEKGKSDLKLLISHVSSQNDDKITVADTVKFESKDNEAEKCSSLKSAMQKDDSDKHDQIKKEGDGDDDDYMIPRFKLANP</sequence>
<accession>A0A914Y1S0</accession>
<protein>
    <submittedName>
        <fullName evidence="4">Uncharacterized protein</fullName>
    </submittedName>
</protein>
<feature type="compositionally biased region" description="Basic and acidic residues" evidence="2">
    <location>
        <begin position="176"/>
        <end position="203"/>
    </location>
</feature>
<proteinExistence type="predicted"/>
<evidence type="ECO:0000256" key="1">
    <source>
        <dbReference type="SAM" id="Coils"/>
    </source>
</evidence>
<reference evidence="4" key="1">
    <citation type="submission" date="2022-11" db="UniProtKB">
        <authorList>
            <consortium name="WormBaseParasite"/>
        </authorList>
    </citation>
    <scope>IDENTIFICATION</scope>
</reference>
<name>A0A914Y1S0_9BILA</name>
<dbReference type="Proteomes" id="UP000887577">
    <property type="component" value="Unplaced"/>
</dbReference>
<dbReference type="AlphaFoldDB" id="A0A914Y1S0"/>
<keyword evidence="3" id="KW-1185">Reference proteome</keyword>
<feature type="region of interest" description="Disordered" evidence="2">
    <location>
        <begin position="176"/>
        <end position="220"/>
    </location>
</feature>
<feature type="region of interest" description="Disordered" evidence="2">
    <location>
        <begin position="67"/>
        <end position="87"/>
    </location>
</feature>
<feature type="coiled-coil region" evidence="1">
    <location>
        <begin position="6"/>
        <end position="33"/>
    </location>
</feature>
<evidence type="ECO:0000313" key="3">
    <source>
        <dbReference type="Proteomes" id="UP000887577"/>
    </source>
</evidence>
<keyword evidence="1" id="KW-0175">Coiled coil</keyword>
<evidence type="ECO:0000313" key="4">
    <source>
        <dbReference type="WBParaSite" id="PSU_v2.g13180.t1"/>
    </source>
</evidence>
<dbReference type="WBParaSite" id="PSU_v2.g13180.t1">
    <property type="protein sequence ID" value="PSU_v2.g13180.t1"/>
    <property type="gene ID" value="PSU_v2.g13180"/>
</dbReference>
<organism evidence="3 4">
    <name type="scientific">Panagrolaimus superbus</name>
    <dbReference type="NCBI Taxonomy" id="310955"/>
    <lineage>
        <taxon>Eukaryota</taxon>
        <taxon>Metazoa</taxon>
        <taxon>Ecdysozoa</taxon>
        <taxon>Nematoda</taxon>
        <taxon>Chromadorea</taxon>
        <taxon>Rhabditida</taxon>
        <taxon>Tylenchina</taxon>
        <taxon>Panagrolaimomorpha</taxon>
        <taxon>Panagrolaimoidea</taxon>
        <taxon>Panagrolaimidae</taxon>
        <taxon>Panagrolaimus</taxon>
    </lineage>
</organism>
<evidence type="ECO:0000256" key="2">
    <source>
        <dbReference type="SAM" id="MobiDB-lite"/>
    </source>
</evidence>